<dbReference type="EMBL" id="VEPZ02001717">
    <property type="protein sequence ID" value="KAE8661985.1"/>
    <property type="molecule type" value="Genomic_DNA"/>
</dbReference>
<dbReference type="GO" id="GO:0005524">
    <property type="term" value="F:ATP binding"/>
    <property type="evidence" value="ECO:0007669"/>
    <property type="project" value="InterPro"/>
</dbReference>
<evidence type="ECO:0000313" key="3">
    <source>
        <dbReference type="Proteomes" id="UP000436088"/>
    </source>
</evidence>
<proteinExistence type="predicted"/>
<dbReference type="InterPro" id="IPR046893">
    <property type="entry name" value="MSSS"/>
</dbReference>
<dbReference type="GO" id="GO:0140664">
    <property type="term" value="F:ATP-dependent DNA damage sensor activity"/>
    <property type="evidence" value="ECO:0007669"/>
    <property type="project" value="InterPro"/>
</dbReference>
<dbReference type="AlphaFoldDB" id="A0A6A2X4K6"/>
<gene>
    <name evidence="2" type="ORF">F3Y22_tig00113721pilonHSYRG00043</name>
</gene>
<feature type="domain" description="MutS2 and Smr-associated SH3" evidence="1">
    <location>
        <begin position="81"/>
        <end position="122"/>
    </location>
</feature>
<name>A0A6A2X4K6_HIBSY</name>
<dbReference type="GO" id="GO:0006298">
    <property type="term" value="P:mismatch repair"/>
    <property type="evidence" value="ECO:0007669"/>
    <property type="project" value="InterPro"/>
</dbReference>
<dbReference type="Pfam" id="PF20297">
    <property type="entry name" value="MSSS"/>
    <property type="match status" value="1"/>
</dbReference>
<sequence length="124" mass="13713">MRELSEAAAVARSTLHKKVHQLRTSAMKQSQLSKASKRTLANQYKQAAAVETELQTTNPSSSSIKVIKQPQSEQITELPKVGDTVHVSSLGKRATVLKVDTYKEEIIVQAGNMKLKLKVTEVQR</sequence>
<keyword evidence="3" id="KW-1185">Reference proteome</keyword>
<protein>
    <submittedName>
        <fullName evidence="2">WAT1-related protein</fullName>
    </submittedName>
</protein>
<evidence type="ECO:0000259" key="1">
    <source>
        <dbReference type="Pfam" id="PF20297"/>
    </source>
</evidence>
<dbReference type="PANTHER" id="PTHR48466">
    <property type="entry name" value="OS10G0509000 PROTEIN-RELATED"/>
    <property type="match status" value="1"/>
</dbReference>
<accession>A0A6A2X4K6</accession>
<comment type="caution">
    <text evidence="2">The sequence shown here is derived from an EMBL/GenBank/DDBJ whole genome shotgun (WGS) entry which is preliminary data.</text>
</comment>
<dbReference type="GO" id="GO:0030983">
    <property type="term" value="F:mismatched DNA binding"/>
    <property type="evidence" value="ECO:0007669"/>
    <property type="project" value="InterPro"/>
</dbReference>
<dbReference type="PANTHER" id="PTHR48466:SF2">
    <property type="entry name" value="OS10G0509000 PROTEIN"/>
    <property type="match status" value="1"/>
</dbReference>
<reference evidence="2" key="1">
    <citation type="submission" date="2019-09" db="EMBL/GenBank/DDBJ databases">
        <title>Draft genome information of white flower Hibiscus syriacus.</title>
        <authorList>
            <person name="Kim Y.-M."/>
        </authorList>
    </citation>
    <scope>NUCLEOTIDE SEQUENCE [LARGE SCALE GENOMIC DNA]</scope>
    <source>
        <strain evidence="2">YM2019G1</strain>
    </source>
</reference>
<dbReference type="Proteomes" id="UP000436088">
    <property type="component" value="Unassembled WGS sequence"/>
</dbReference>
<evidence type="ECO:0000313" key="2">
    <source>
        <dbReference type="EMBL" id="KAE8661985.1"/>
    </source>
</evidence>
<dbReference type="InterPro" id="IPR045076">
    <property type="entry name" value="MutS"/>
</dbReference>
<organism evidence="2 3">
    <name type="scientific">Hibiscus syriacus</name>
    <name type="common">Rose of Sharon</name>
    <dbReference type="NCBI Taxonomy" id="106335"/>
    <lineage>
        <taxon>Eukaryota</taxon>
        <taxon>Viridiplantae</taxon>
        <taxon>Streptophyta</taxon>
        <taxon>Embryophyta</taxon>
        <taxon>Tracheophyta</taxon>
        <taxon>Spermatophyta</taxon>
        <taxon>Magnoliopsida</taxon>
        <taxon>eudicotyledons</taxon>
        <taxon>Gunneridae</taxon>
        <taxon>Pentapetalae</taxon>
        <taxon>rosids</taxon>
        <taxon>malvids</taxon>
        <taxon>Malvales</taxon>
        <taxon>Malvaceae</taxon>
        <taxon>Malvoideae</taxon>
        <taxon>Hibiscus</taxon>
    </lineage>
</organism>